<dbReference type="InterPro" id="IPR050194">
    <property type="entry name" value="Glycosyltransferase_grp1"/>
</dbReference>
<keyword evidence="5" id="KW-1185">Reference proteome</keyword>
<evidence type="ECO:0000259" key="3">
    <source>
        <dbReference type="Pfam" id="PF13579"/>
    </source>
</evidence>
<dbReference type="PANTHER" id="PTHR45947">
    <property type="entry name" value="SULFOQUINOVOSYL TRANSFERASE SQD2"/>
    <property type="match status" value="1"/>
</dbReference>
<dbReference type="Pfam" id="PF00534">
    <property type="entry name" value="Glycos_transf_1"/>
    <property type="match status" value="1"/>
</dbReference>
<evidence type="ECO:0000259" key="2">
    <source>
        <dbReference type="Pfam" id="PF13524"/>
    </source>
</evidence>
<dbReference type="SUPFAM" id="SSF53756">
    <property type="entry name" value="UDP-Glycosyltransferase/glycogen phosphorylase"/>
    <property type="match status" value="2"/>
</dbReference>
<dbReference type="GO" id="GO:0103011">
    <property type="term" value="F:mannosylfructose-phosphate synthase activity"/>
    <property type="evidence" value="ECO:0007669"/>
    <property type="project" value="UniProtKB-EC"/>
</dbReference>
<name>A0A1H6F657_9GAMM</name>
<dbReference type="RefSeq" id="WP_103919510.1">
    <property type="nucleotide sequence ID" value="NZ_FMSV02000366.1"/>
</dbReference>
<dbReference type="InterPro" id="IPR055259">
    <property type="entry name" value="YkvP/CgeB_Glyco_trans-like"/>
</dbReference>
<keyword evidence="4" id="KW-0808">Transferase</keyword>
<dbReference type="PANTHER" id="PTHR45947:SF3">
    <property type="entry name" value="SULFOQUINOVOSYL TRANSFERASE SQD2"/>
    <property type="match status" value="1"/>
</dbReference>
<dbReference type="AlphaFoldDB" id="A0A1H6F657"/>
<gene>
    <name evidence="4" type="primary">mfpsA_1</name>
    <name evidence="4" type="ORF">MBHS_01467</name>
</gene>
<dbReference type="CDD" id="cd03794">
    <property type="entry name" value="GT4_WbuB-like"/>
    <property type="match status" value="1"/>
</dbReference>
<keyword evidence="4" id="KW-0328">Glycosyltransferase</keyword>
<dbReference type="InterPro" id="IPR028098">
    <property type="entry name" value="Glyco_trans_4-like_N"/>
</dbReference>
<dbReference type="EMBL" id="FMSV02000366">
    <property type="protein sequence ID" value="SEH05612.1"/>
    <property type="molecule type" value="Genomic_DNA"/>
</dbReference>
<dbReference type="Proteomes" id="UP000236724">
    <property type="component" value="Unassembled WGS sequence"/>
</dbReference>
<feature type="domain" description="Glycosyl transferase family 1" evidence="1">
    <location>
        <begin position="240"/>
        <end position="408"/>
    </location>
</feature>
<reference evidence="4 5" key="1">
    <citation type="submission" date="2016-10" db="EMBL/GenBank/DDBJ databases">
        <authorList>
            <person name="de Groot N.N."/>
        </authorList>
    </citation>
    <scope>NUCLEOTIDE SEQUENCE [LARGE SCALE GENOMIC DNA]</scope>
    <source>
        <strain evidence="4">MBHS1</strain>
    </source>
</reference>
<dbReference type="Gene3D" id="3.40.50.2000">
    <property type="entry name" value="Glycogen Phosphorylase B"/>
    <property type="match status" value="3"/>
</dbReference>
<organism evidence="4 5">
    <name type="scientific">Candidatus Venteria ishoeyi</name>
    <dbReference type="NCBI Taxonomy" id="1899563"/>
    <lineage>
        <taxon>Bacteria</taxon>
        <taxon>Pseudomonadati</taxon>
        <taxon>Pseudomonadota</taxon>
        <taxon>Gammaproteobacteria</taxon>
        <taxon>Thiotrichales</taxon>
        <taxon>Thiotrichaceae</taxon>
        <taxon>Venteria</taxon>
    </lineage>
</organism>
<proteinExistence type="predicted"/>
<protein>
    <submittedName>
        <fullName evidence="4">Mannosylfructose-phosphate synthase</fullName>
        <ecNumber evidence="4">2.4.1.246</ecNumber>
    </submittedName>
</protein>
<sequence length="993" mass="112395">MEALIQRLKNPKVSRNDALRYRLPERLAYIVNHSYPYSNNGYAVRTHGIASALVQQGCSVIVINSPGNPWDLDDFDEKTPLTHQKIDGVRYLYLRKPSKKEHASNYFTAAIEALKDVLRLFKPTAVMAASNWANAFPAGIAAKELGLPFFYEVRGFWELSHCAREPAFEHSQDFRFQVQMETLITQSADQVFTLNRFMKEELIRRGVKAEKIELVPNGYSGELPDLDRSSKLSRADIGCKTQYVVGYVGSFSLYEGLDELLKACAQVRQQGIDVSLLLVGSSNSQGLLGVKEPCFITEELKKLAKSLDFEDYLHLPGRIPQDELGDYYALIDLVVIPRKSLPVCELVSPIKPLEVAAYGRALLVSDVKPLKEISIEAGVSQYFRADDAKSLVEKITEIITEQETIKKIERGYLSWVSQKRIWSKTIITLISKLDSLKITKKIATSKESAKDTHHIECLPFENLLPKVKPKLKIASILDTFSHACFAPTCELISITPKQWEQQLAEQKIDMLLVESAWHGNNDTWLNRVAKYNAPPDNQLSELIQWAKKSDIPTVFWNKEDPSNFERFIETAIKFDYIFTTDENCIEQYRKHTSAEKYIAALPFAAEPSIHNSHLKSPRLPITSFAGTYYTDDFGTRRQAMDMLLRTASNYGLDIFDRMFNLTGKDKQRYKYPDDLQPYIRGSLNYEEMLEAYRRYRVALNVNSVSGSPTMFSRRVFELLACGTPVVSTPSIGIDRIFGGLITTIKTEQEASEALHNLMNNPLHWLKTSVQGVRTVFQSHTYTHRLNQIAQSIGLGAHLSPLRDMVVILHPDGNPHSFTTMLRNQTISPFEVVVVGLKYKDDNVKFHLEKIMATNIKATALPKENIASYLKIRHPDAGIAICNSKHYYGANYLLDACISLSSSSDIQASTMQPTKNAEHYLKNLTFKDIENLGMDTKLAYSGSIAVITNSELLEPVLFIEKDGDFSVPFPIENRSWLEFVPATDKSIQHHILNI</sequence>
<feature type="domain" description="Glycosyltransferase subfamily 4-like N-terminal" evidence="3">
    <location>
        <begin position="40"/>
        <end position="218"/>
    </location>
</feature>
<accession>A0A1H6F657</accession>
<evidence type="ECO:0000313" key="4">
    <source>
        <dbReference type="EMBL" id="SEH05612.1"/>
    </source>
</evidence>
<feature type="domain" description="Spore protein YkvP/CgeB glycosyl transferase-like" evidence="2">
    <location>
        <begin position="656"/>
        <end position="789"/>
    </location>
</feature>
<dbReference type="EC" id="2.4.1.246" evidence="4"/>
<dbReference type="Pfam" id="PF13524">
    <property type="entry name" value="Glyco_trans_1_2"/>
    <property type="match status" value="1"/>
</dbReference>
<dbReference type="InterPro" id="IPR001296">
    <property type="entry name" value="Glyco_trans_1"/>
</dbReference>
<dbReference type="Pfam" id="PF13579">
    <property type="entry name" value="Glyco_trans_4_4"/>
    <property type="match status" value="1"/>
</dbReference>
<evidence type="ECO:0000259" key="1">
    <source>
        <dbReference type="Pfam" id="PF00534"/>
    </source>
</evidence>
<dbReference type="OrthoDB" id="8756565at2"/>
<evidence type="ECO:0000313" key="5">
    <source>
        <dbReference type="Proteomes" id="UP000236724"/>
    </source>
</evidence>